<protein>
    <recommendedName>
        <fullName evidence="7">Sec-independent protein translocase protein TatC</fullName>
    </recommendedName>
</protein>
<evidence type="ECO:0000256" key="6">
    <source>
        <dbReference type="ARBA" id="ARBA00023136"/>
    </source>
</evidence>
<keyword evidence="7" id="KW-0813">Transport</keyword>
<keyword evidence="2 7" id="KW-0812">Transmembrane</keyword>
<name>A0A6F8YZB4_9ACTN</name>
<evidence type="ECO:0000256" key="4">
    <source>
        <dbReference type="ARBA" id="ARBA00022989"/>
    </source>
</evidence>
<dbReference type="EMBL" id="AP022871">
    <property type="protein sequence ID" value="BCB91406.1"/>
    <property type="molecule type" value="Genomic_DNA"/>
</dbReference>
<organism evidence="9 10">
    <name type="scientific">Phytohabitans suffuscus</name>
    <dbReference type="NCBI Taxonomy" id="624315"/>
    <lineage>
        <taxon>Bacteria</taxon>
        <taxon>Bacillati</taxon>
        <taxon>Actinomycetota</taxon>
        <taxon>Actinomycetes</taxon>
        <taxon>Micromonosporales</taxon>
        <taxon>Micromonosporaceae</taxon>
    </lineage>
</organism>
<accession>A0A6F8YZB4</accession>
<keyword evidence="5 7" id="KW-0811">Translocation</keyword>
<keyword evidence="6 7" id="KW-0472">Membrane</keyword>
<dbReference type="InterPro" id="IPR002033">
    <property type="entry name" value="TatC"/>
</dbReference>
<dbReference type="InterPro" id="IPR019820">
    <property type="entry name" value="Sec-indep_translocase_CS"/>
</dbReference>
<dbReference type="PROSITE" id="PS01218">
    <property type="entry name" value="TATC"/>
    <property type="match status" value="1"/>
</dbReference>
<evidence type="ECO:0000256" key="5">
    <source>
        <dbReference type="ARBA" id="ARBA00023010"/>
    </source>
</evidence>
<reference evidence="9 10" key="1">
    <citation type="submission" date="2020-03" db="EMBL/GenBank/DDBJ databases">
        <title>Whole genome shotgun sequence of Phytohabitans suffuscus NBRC 105367.</title>
        <authorList>
            <person name="Komaki H."/>
            <person name="Tamura T."/>
        </authorList>
    </citation>
    <scope>NUCLEOTIDE SEQUENCE [LARGE SCALE GENOMIC DNA]</scope>
    <source>
        <strain evidence="9 10">NBRC 105367</strain>
    </source>
</reference>
<dbReference type="RefSeq" id="WP_173164458.1">
    <property type="nucleotide sequence ID" value="NZ_AP022871.1"/>
</dbReference>
<keyword evidence="3 7" id="KW-0653">Protein transport</keyword>
<feature type="transmembrane region" description="Helical" evidence="7">
    <location>
        <begin position="127"/>
        <end position="153"/>
    </location>
</feature>
<evidence type="ECO:0000256" key="2">
    <source>
        <dbReference type="ARBA" id="ARBA00022692"/>
    </source>
</evidence>
<feature type="transmembrane region" description="Helical" evidence="7">
    <location>
        <begin position="233"/>
        <end position="255"/>
    </location>
</feature>
<evidence type="ECO:0000313" key="10">
    <source>
        <dbReference type="Proteomes" id="UP000503011"/>
    </source>
</evidence>
<dbReference type="PANTHER" id="PTHR30371">
    <property type="entry name" value="SEC-INDEPENDENT PROTEIN TRANSLOCASE PROTEIN TATC"/>
    <property type="match status" value="1"/>
</dbReference>
<sequence length="311" mass="34661">MAFSLLRRGPSNFERAADGSMTLIEHLRELRMRLFRASLGLLIGFIIGFAISKRVMDIMDNPYCQLPAAQDPETGKCLLLQLGPADYLLLQLRMSLWLGLIIAGPVWLYQLWAFIAPGLHRNERRYAYAFAAIAAPLFAAGGFLAFFVVHTGLEFLLTISPDNVQTTLEVGRYFSFVTNLILIFGVAFEFPLIILMLNFVGLASSQRLLGWWRIAVFAFFAFSAIATPTPDPFGMTALALCLCVLYFAAVGVAFLNDRRKRRRQESFDSLDDDEASPLTYDTDPVEAGAPLEAVAPVATPLPIERRYDETT</sequence>
<dbReference type="GO" id="GO:0065002">
    <property type="term" value="P:intracellular protein transmembrane transport"/>
    <property type="evidence" value="ECO:0007669"/>
    <property type="project" value="TreeGrafter"/>
</dbReference>
<evidence type="ECO:0000256" key="1">
    <source>
        <dbReference type="ARBA" id="ARBA00004141"/>
    </source>
</evidence>
<feature type="transmembrane region" description="Helical" evidence="7">
    <location>
        <begin position="34"/>
        <end position="52"/>
    </location>
</feature>
<evidence type="ECO:0000313" key="9">
    <source>
        <dbReference type="EMBL" id="BCB91406.1"/>
    </source>
</evidence>
<dbReference type="Proteomes" id="UP000503011">
    <property type="component" value="Chromosome"/>
</dbReference>
<reference evidence="9 10" key="2">
    <citation type="submission" date="2020-03" db="EMBL/GenBank/DDBJ databases">
        <authorList>
            <person name="Ichikawa N."/>
            <person name="Kimura A."/>
            <person name="Kitahashi Y."/>
            <person name="Uohara A."/>
        </authorList>
    </citation>
    <scope>NUCLEOTIDE SEQUENCE [LARGE SCALE GENOMIC DNA]</scope>
    <source>
        <strain evidence="9 10">NBRC 105367</strain>
    </source>
</reference>
<evidence type="ECO:0000256" key="8">
    <source>
        <dbReference type="SAM" id="MobiDB-lite"/>
    </source>
</evidence>
<dbReference type="Pfam" id="PF00902">
    <property type="entry name" value="TatC"/>
    <property type="match status" value="1"/>
</dbReference>
<dbReference type="PANTHER" id="PTHR30371:SF0">
    <property type="entry name" value="SEC-INDEPENDENT PROTEIN TRANSLOCASE PROTEIN TATC, CHLOROPLASTIC-RELATED"/>
    <property type="match status" value="1"/>
</dbReference>
<comment type="subunit">
    <text evidence="7">The Tat system comprises two distinct complexes: a TatABC complex, containing multiple copies of TatA, TatB and TatC subunits, and a separate TatA complex, containing only TatA subunits. Substrates initially bind to the TatABC complex, which probably triggers association of the separate TatA complex to form the active translocon.</text>
</comment>
<proteinExistence type="inferred from homology"/>
<evidence type="ECO:0000256" key="3">
    <source>
        <dbReference type="ARBA" id="ARBA00022927"/>
    </source>
</evidence>
<comment type="function">
    <text evidence="7">Part of the twin-arginine translocation (Tat) system that transports large folded proteins containing a characteristic twin-arginine motif in their signal peptide across membranes. Together with TatB, TatC is part of a receptor directly interacting with Tat signal peptides.</text>
</comment>
<evidence type="ECO:0000256" key="7">
    <source>
        <dbReference type="HAMAP-Rule" id="MF_00902"/>
    </source>
</evidence>
<feature type="region of interest" description="Disordered" evidence="8">
    <location>
        <begin position="266"/>
        <end position="293"/>
    </location>
</feature>
<comment type="similarity">
    <text evidence="7">Belongs to the TatC family.</text>
</comment>
<dbReference type="AlphaFoldDB" id="A0A6F8YZB4"/>
<keyword evidence="7" id="KW-1003">Cell membrane</keyword>
<keyword evidence="10" id="KW-1185">Reference proteome</keyword>
<dbReference type="PRINTS" id="PR01840">
    <property type="entry name" value="TATCFAMILY"/>
</dbReference>
<feature type="transmembrane region" description="Helical" evidence="7">
    <location>
        <begin position="96"/>
        <end position="115"/>
    </location>
</feature>
<gene>
    <name evidence="7 9" type="primary">tatC</name>
    <name evidence="9" type="ORF">Psuf_087190</name>
</gene>
<dbReference type="GO" id="GO:0009977">
    <property type="term" value="F:proton motive force dependent protein transmembrane transporter activity"/>
    <property type="evidence" value="ECO:0007669"/>
    <property type="project" value="TreeGrafter"/>
</dbReference>
<feature type="transmembrane region" description="Helical" evidence="7">
    <location>
        <begin position="173"/>
        <end position="197"/>
    </location>
</feature>
<keyword evidence="4 7" id="KW-1133">Transmembrane helix</keyword>
<comment type="subcellular location">
    <subcellularLocation>
        <location evidence="7">Cell membrane</location>
        <topology evidence="7">Multi-pass membrane protein</topology>
    </subcellularLocation>
    <subcellularLocation>
        <location evidence="1">Membrane</location>
        <topology evidence="1">Multi-pass membrane protein</topology>
    </subcellularLocation>
</comment>
<dbReference type="GO" id="GO:0043953">
    <property type="term" value="P:protein transport by the Tat complex"/>
    <property type="evidence" value="ECO:0007669"/>
    <property type="project" value="UniProtKB-UniRule"/>
</dbReference>
<dbReference type="GO" id="GO:0033281">
    <property type="term" value="C:TAT protein transport complex"/>
    <property type="evidence" value="ECO:0007669"/>
    <property type="project" value="UniProtKB-UniRule"/>
</dbReference>
<feature type="transmembrane region" description="Helical" evidence="7">
    <location>
        <begin position="209"/>
        <end position="227"/>
    </location>
</feature>
<dbReference type="NCBIfam" id="TIGR00945">
    <property type="entry name" value="tatC"/>
    <property type="match status" value="1"/>
</dbReference>
<dbReference type="HAMAP" id="MF_00902">
    <property type="entry name" value="TatC"/>
    <property type="match status" value="1"/>
</dbReference>
<dbReference type="KEGG" id="psuu:Psuf_087190"/>